<comment type="caution">
    <text evidence="2">The sequence shown here is derived from an EMBL/GenBank/DDBJ whole genome shotgun (WGS) entry which is preliminary data.</text>
</comment>
<dbReference type="Pfam" id="PF13646">
    <property type="entry name" value="HEAT_2"/>
    <property type="match status" value="1"/>
</dbReference>
<dbReference type="SUPFAM" id="SSF48371">
    <property type="entry name" value="ARM repeat"/>
    <property type="match status" value="1"/>
</dbReference>
<dbReference type="InterPro" id="IPR016024">
    <property type="entry name" value="ARM-type_fold"/>
</dbReference>
<feature type="region of interest" description="Disordered" evidence="1">
    <location>
        <begin position="1"/>
        <end position="31"/>
    </location>
</feature>
<gene>
    <name evidence="2" type="ORF">GWO12_05780</name>
</gene>
<evidence type="ECO:0008006" key="4">
    <source>
        <dbReference type="Google" id="ProtNLM"/>
    </source>
</evidence>
<dbReference type="Gene3D" id="1.25.10.10">
    <property type="entry name" value="Leucine-rich Repeat Variant"/>
    <property type="match status" value="1"/>
</dbReference>
<evidence type="ECO:0000256" key="1">
    <source>
        <dbReference type="SAM" id="MobiDB-lite"/>
    </source>
</evidence>
<dbReference type="Proteomes" id="UP000702544">
    <property type="component" value="Unassembled WGS sequence"/>
</dbReference>
<protein>
    <recommendedName>
        <fullName evidence="4">HEAT repeat domain-containing protein</fullName>
    </recommendedName>
</protein>
<organism evidence="2 3">
    <name type="scientific">Candidatus Kutchimonas denitrificans</name>
    <dbReference type="NCBI Taxonomy" id="3056748"/>
    <lineage>
        <taxon>Bacteria</taxon>
        <taxon>Pseudomonadati</taxon>
        <taxon>Gemmatimonadota</taxon>
        <taxon>Gemmatimonadia</taxon>
        <taxon>Candidatus Palauibacterales</taxon>
        <taxon>Candidatus Palauibacteraceae</taxon>
        <taxon>Candidatus Kutchimonas</taxon>
    </lineage>
</organism>
<dbReference type="EMBL" id="JAACAK010000046">
    <property type="protein sequence ID" value="NIR74606.1"/>
    <property type="molecule type" value="Genomic_DNA"/>
</dbReference>
<evidence type="ECO:0000313" key="2">
    <source>
        <dbReference type="EMBL" id="NIR74606.1"/>
    </source>
</evidence>
<proteinExistence type="predicted"/>
<accession>A0AAE4ZAM4</accession>
<evidence type="ECO:0000313" key="3">
    <source>
        <dbReference type="Proteomes" id="UP000702544"/>
    </source>
</evidence>
<sequence length="592" mass="66228">MDDEILSGFPDFGSEVEAGSAPPESVPEPVPESLEIDADLESDIHAFFTAFVKTIRAAQLYVQGNPLLHQFVHDLRSRLERIWDRAPSLTVTIHESEIRWQKQPVYKEKLGGQDNIAFQLYRDGIRRLELLPGAEEDELREFIDVLRLAKTLKEDEDDLLTLMWNCDFQHIRYEYVDVLGDEPPVPTPNLEEDAGTEMPMLPELELSPELQTPTLREDFEPSLYFLDETDVAHLQQELQREWDRPVKRDVMVAILDQYEMGDEERRTEILDILRQMLPRVLAEGSFGDAAFIVKELHAIAEKMDTEHVSEQVDEIVGELSEPIVLEQLVRTLEDGSVDPNSDDLSTLLGALKPAAIASLMQMIPSVGRREARDQLLATLDRLASMNPGMMADMIKSEDPRVAAEAAKIAGRLKMGGTVEAIASLLEREEPEVRLAGVQALVQMRTSMIGNPLLGALEDQQREVRVAAAQGLAALRFSPAAQKLEGYIKSKDLQKRDLTEQRAFFEAYARAAGQKAVKLLAKFLNGRRFLWMKYPSSIRACAARALGLIGGDAALAELNLAETDRDPLVLSAVHKAGMPEEEEEETEKVDAGT</sequence>
<reference evidence="2 3" key="1">
    <citation type="submission" date="2020-01" db="EMBL/GenBank/DDBJ databases">
        <title>Genomes assembled from Gulf of Kutch pelagic sediment metagenomes.</title>
        <authorList>
            <person name="Chandrashekar M."/>
            <person name="Mahajan M.S."/>
            <person name="Dave K.J."/>
            <person name="Vatsa P."/>
            <person name="Nathani N.M."/>
        </authorList>
    </citation>
    <scope>NUCLEOTIDE SEQUENCE [LARGE SCALE GENOMIC DNA]</scope>
    <source>
        <strain evidence="2">KS3-K002</strain>
    </source>
</reference>
<dbReference type="InterPro" id="IPR004155">
    <property type="entry name" value="PBS_lyase_HEAT"/>
</dbReference>
<dbReference type="InterPro" id="IPR011989">
    <property type="entry name" value="ARM-like"/>
</dbReference>
<name>A0AAE4ZAM4_9BACT</name>
<dbReference type="SMART" id="SM00567">
    <property type="entry name" value="EZ_HEAT"/>
    <property type="match status" value="3"/>
</dbReference>
<dbReference type="AlphaFoldDB" id="A0AAE4ZAM4"/>